<evidence type="ECO:0000256" key="1">
    <source>
        <dbReference type="SAM" id="MobiDB-lite"/>
    </source>
</evidence>
<organism evidence="2 3">
    <name type="scientific">Terrapene triunguis</name>
    <name type="common">Three-toed box turtle</name>
    <dbReference type="NCBI Taxonomy" id="2587831"/>
    <lineage>
        <taxon>Eukaryota</taxon>
        <taxon>Metazoa</taxon>
        <taxon>Chordata</taxon>
        <taxon>Craniata</taxon>
        <taxon>Vertebrata</taxon>
        <taxon>Euteleostomi</taxon>
        <taxon>Archelosauria</taxon>
        <taxon>Testudinata</taxon>
        <taxon>Testudines</taxon>
        <taxon>Cryptodira</taxon>
        <taxon>Durocryptodira</taxon>
        <taxon>Testudinoidea</taxon>
        <taxon>Emydidae</taxon>
        <taxon>Terrapene</taxon>
    </lineage>
</organism>
<dbReference type="GeneTree" id="ENSGT00990000212827"/>
<keyword evidence="3" id="KW-1185">Reference proteome</keyword>
<dbReference type="InParanoid" id="A0A674JAY6"/>
<sequence>IRGGEESVGSGAKPGSKGKRREERNLKSCQKRVFTAVGWERGGDSPAGPRTPQLSSSSPQLLPGADTAPAWGCNGALSAPSLEPFSQPLPASSAAAAGSSSTDMGNKRSADTN</sequence>
<proteinExistence type="predicted"/>
<feature type="region of interest" description="Disordered" evidence="1">
    <location>
        <begin position="1"/>
        <end position="113"/>
    </location>
</feature>
<reference evidence="2" key="2">
    <citation type="submission" date="2025-09" db="UniProtKB">
        <authorList>
            <consortium name="Ensembl"/>
        </authorList>
    </citation>
    <scope>IDENTIFICATION</scope>
</reference>
<evidence type="ECO:0000313" key="2">
    <source>
        <dbReference type="Ensembl" id="ENSTMTP00000016604.1"/>
    </source>
</evidence>
<name>A0A674JAY6_9SAUR</name>
<evidence type="ECO:0000313" key="3">
    <source>
        <dbReference type="Proteomes" id="UP000472274"/>
    </source>
</evidence>
<protein>
    <submittedName>
        <fullName evidence="2">Uncharacterized protein</fullName>
    </submittedName>
</protein>
<feature type="compositionally biased region" description="Low complexity" evidence="1">
    <location>
        <begin position="52"/>
        <end position="63"/>
    </location>
</feature>
<reference evidence="2" key="1">
    <citation type="submission" date="2025-08" db="UniProtKB">
        <authorList>
            <consortium name="Ensembl"/>
        </authorList>
    </citation>
    <scope>IDENTIFICATION</scope>
</reference>
<dbReference type="Ensembl" id="ENSTMTT00000017196.1">
    <property type="protein sequence ID" value="ENSTMTP00000016604.1"/>
    <property type="gene ID" value="ENSTMTG00000012154.1"/>
</dbReference>
<dbReference type="Proteomes" id="UP000472274">
    <property type="component" value="Unplaced"/>
</dbReference>
<accession>A0A674JAY6</accession>
<dbReference type="AlphaFoldDB" id="A0A674JAY6"/>
<feature type="compositionally biased region" description="Low complexity" evidence="1">
    <location>
        <begin position="91"/>
        <end position="101"/>
    </location>
</feature>